<protein>
    <submittedName>
        <fullName evidence="2">Uncharacterized protein</fullName>
    </submittedName>
</protein>
<reference evidence="2 3" key="1">
    <citation type="journal article" date="2020" name="Cell">
        <title>Large-Scale Comparative Analyses of Tick Genomes Elucidate Their Genetic Diversity and Vector Capacities.</title>
        <authorList>
            <consortium name="Tick Genome and Microbiome Consortium (TIGMIC)"/>
            <person name="Jia N."/>
            <person name="Wang J."/>
            <person name="Shi W."/>
            <person name="Du L."/>
            <person name="Sun Y."/>
            <person name="Zhan W."/>
            <person name="Jiang J.F."/>
            <person name="Wang Q."/>
            <person name="Zhang B."/>
            <person name="Ji P."/>
            <person name="Bell-Sakyi L."/>
            <person name="Cui X.M."/>
            <person name="Yuan T.T."/>
            <person name="Jiang B.G."/>
            <person name="Yang W.F."/>
            <person name="Lam T.T."/>
            <person name="Chang Q.C."/>
            <person name="Ding S.J."/>
            <person name="Wang X.J."/>
            <person name="Zhu J.G."/>
            <person name="Ruan X.D."/>
            <person name="Zhao L."/>
            <person name="Wei J.T."/>
            <person name="Ye R.Z."/>
            <person name="Que T.C."/>
            <person name="Du C.H."/>
            <person name="Zhou Y.H."/>
            <person name="Cheng J.X."/>
            <person name="Dai P.F."/>
            <person name="Guo W.B."/>
            <person name="Han X.H."/>
            <person name="Huang E.J."/>
            <person name="Li L.F."/>
            <person name="Wei W."/>
            <person name="Gao Y.C."/>
            <person name="Liu J.Z."/>
            <person name="Shao H.Z."/>
            <person name="Wang X."/>
            <person name="Wang C.C."/>
            <person name="Yang T.C."/>
            <person name="Huo Q.B."/>
            <person name="Li W."/>
            <person name="Chen H.Y."/>
            <person name="Chen S.E."/>
            <person name="Zhou L.G."/>
            <person name="Ni X.B."/>
            <person name="Tian J.H."/>
            <person name="Sheng Y."/>
            <person name="Liu T."/>
            <person name="Pan Y.S."/>
            <person name="Xia L.Y."/>
            <person name="Li J."/>
            <person name="Zhao F."/>
            <person name="Cao W.C."/>
        </authorList>
    </citation>
    <scope>NUCLEOTIDE SEQUENCE [LARGE SCALE GENOMIC DNA]</scope>
    <source>
        <strain evidence="2">HaeL-2018</strain>
    </source>
</reference>
<gene>
    <name evidence="2" type="ORF">HPB48_007449</name>
</gene>
<evidence type="ECO:0000256" key="1">
    <source>
        <dbReference type="SAM" id="MobiDB-lite"/>
    </source>
</evidence>
<dbReference type="VEuPathDB" id="VectorBase:HLOH_064693"/>
<keyword evidence="3" id="KW-1185">Reference proteome</keyword>
<dbReference type="Proteomes" id="UP000821853">
    <property type="component" value="Chromosome 4"/>
</dbReference>
<evidence type="ECO:0000313" key="2">
    <source>
        <dbReference type="EMBL" id="KAH9373829.1"/>
    </source>
</evidence>
<feature type="region of interest" description="Disordered" evidence="1">
    <location>
        <begin position="89"/>
        <end position="118"/>
    </location>
</feature>
<comment type="caution">
    <text evidence="2">The sequence shown here is derived from an EMBL/GenBank/DDBJ whole genome shotgun (WGS) entry which is preliminary data.</text>
</comment>
<name>A0A9J6GEH0_HAELO</name>
<sequence>MSPSLVICAPREESSHPGRQSCVGAFTARSGRGKAHARGRHRHRSLGLLRLRLLLLIRGNQHPIRRFPPQGRFSGPGRSRLRTLLPGFPIDASPGPAHRRGVRCPSSGSPHQQRENTSHPPLRFYFASYFEVPHAKERDVRVCAGDLTVGFRSSENGNEKRVQRRKVLCFGETFAQLATYTFPKEKNFAGRVAFNETKVSLSW</sequence>
<accession>A0A9J6GEH0</accession>
<dbReference type="AlphaFoldDB" id="A0A9J6GEH0"/>
<evidence type="ECO:0000313" key="3">
    <source>
        <dbReference type="Proteomes" id="UP000821853"/>
    </source>
</evidence>
<organism evidence="2 3">
    <name type="scientific">Haemaphysalis longicornis</name>
    <name type="common">Bush tick</name>
    <dbReference type="NCBI Taxonomy" id="44386"/>
    <lineage>
        <taxon>Eukaryota</taxon>
        <taxon>Metazoa</taxon>
        <taxon>Ecdysozoa</taxon>
        <taxon>Arthropoda</taxon>
        <taxon>Chelicerata</taxon>
        <taxon>Arachnida</taxon>
        <taxon>Acari</taxon>
        <taxon>Parasitiformes</taxon>
        <taxon>Ixodida</taxon>
        <taxon>Ixodoidea</taxon>
        <taxon>Ixodidae</taxon>
        <taxon>Haemaphysalinae</taxon>
        <taxon>Haemaphysalis</taxon>
    </lineage>
</organism>
<proteinExistence type="predicted"/>
<dbReference type="EMBL" id="JABSTR010000006">
    <property type="protein sequence ID" value="KAH9373829.1"/>
    <property type="molecule type" value="Genomic_DNA"/>
</dbReference>